<dbReference type="Proteomes" id="UP001214666">
    <property type="component" value="Chromosome"/>
</dbReference>
<name>A0A1V2FAN7_AERHY</name>
<evidence type="ECO:0000313" key="5">
    <source>
        <dbReference type="Proteomes" id="UP001214666"/>
    </source>
</evidence>
<keyword evidence="1" id="KW-0732">Signal</keyword>
<organism evidence="3 5">
    <name type="scientific">Aeromonas hydrophila</name>
    <dbReference type="NCBI Taxonomy" id="644"/>
    <lineage>
        <taxon>Bacteria</taxon>
        <taxon>Pseudomonadati</taxon>
        <taxon>Pseudomonadota</taxon>
        <taxon>Gammaproteobacteria</taxon>
        <taxon>Aeromonadales</taxon>
        <taxon>Aeromonadaceae</taxon>
        <taxon>Aeromonas</taxon>
    </lineage>
</organism>
<feature type="signal peptide" evidence="1">
    <location>
        <begin position="1"/>
        <end position="22"/>
    </location>
</feature>
<evidence type="ECO:0000313" key="4">
    <source>
        <dbReference type="Proteomes" id="UP000253075"/>
    </source>
</evidence>
<dbReference type="Proteomes" id="UP000253075">
    <property type="component" value="Unassembled WGS sequence"/>
</dbReference>
<dbReference type="AlphaFoldDB" id="A0A1V2FAN7"/>
<evidence type="ECO:0000313" key="3">
    <source>
        <dbReference type="EMBL" id="WEE27181.1"/>
    </source>
</evidence>
<gene>
    <name evidence="2" type="ORF">C6C11_22085</name>
    <name evidence="3" type="ORF">PY771_02375</name>
</gene>
<reference evidence="2 4" key="1">
    <citation type="journal article" date="2018" name="PLoS ONE">
        <title>Phenotypic characterization and whole genome analysis of extended-spectrum beta-lactamase-producing bacteria isolated from dogs in Germany.</title>
        <authorList>
            <person name="Boehmer T."/>
            <person name="Vogler A.J."/>
            <person name="Thomas A."/>
            <person name="Sauer S."/>
            <person name="Hergenroether M."/>
            <person name="Straubinger R.K."/>
            <person name="Birdsell D."/>
            <person name="Keim P."/>
            <person name="Sahl J.W."/>
            <person name="Williamson C.H."/>
            <person name="Riehm J.M."/>
        </authorList>
    </citation>
    <scope>NUCLEOTIDE SEQUENCE [LARGE SCALE GENOMIC DNA]</scope>
    <source>
        <strain evidence="2 4">AFG_SD03_1510_Ahy_093</strain>
    </source>
</reference>
<dbReference type="PIRSF" id="PIRSF028687">
    <property type="entry name" value="UCP028687"/>
    <property type="match status" value="1"/>
</dbReference>
<reference evidence="2" key="3">
    <citation type="submission" date="2018-02" db="EMBL/GenBank/DDBJ databases">
        <authorList>
            <person name="Williamson C."/>
        </authorList>
    </citation>
    <scope>NUCLEOTIDE SEQUENCE</scope>
    <source>
        <strain evidence="2">AFG_SD03_1510_Ahy_093</strain>
    </source>
</reference>
<dbReference type="EMBL" id="CP118942">
    <property type="protein sequence ID" value="WEE27181.1"/>
    <property type="molecule type" value="Genomic_DNA"/>
</dbReference>
<dbReference type="InterPro" id="IPR007293">
    <property type="entry name" value="FlgP"/>
</dbReference>
<proteinExistence type="predicted"/>
<dbReference type="KEGG" id="aaj:BOQ57_05270"/>
<reference evidence="4" key="2">
    <citation type="submission" date="2018-02" db="EMBL/GenBank/DDBJ databases">
        <title>Phenotypic characterization and whole genome analysis of multidrug-resistant, extended-spectrum beta-lactamase-producing bacteria isolated from dogs in Germany.</title>
        <authorList>
            <person name="Williamson C."/>
        </authorList>
    </citation>
    <scope>NUCLEOTIDE SEQUENCE [LARGE SCALE GENOMIC DNA]</scope>
    <source>
        <strain evidence="4">AFG_SD03_1510_Ahy_093</strain>
    </source>
</reference>
<dbReference type="RefSeq" id="WP_011705018.1">
    <property type="nucleotide sequence ID" value="NZ_AP019193.1"/>
</dbReference>
<protein>
    <submittedName>
        <fullName evidence="3">LPP20 family lipoprotein</fullName>
    </submittedName>
</protein>
<feature type="chain" id="PRO_5015070891" evidence="1">
    <location>
        <begin position="23"/>
        <end position="143"/>
    </location>
</feature>
<dbReference type="OMA" id="YPAGEHY"/>
<reference evidence="3" key="4">
    <citation type="submission" date="2023-02" db="EMBL/GenBank/DDBJ databases">
        <title>The sequence of Aeromonas hydrophila K533.</title>
        <authorList>
            <person name="Luo X."/>
        </authorList>
    </citation>
    <scope>NUCLEOTIDE SEQUENCE</scope>
    <source>
        <strain evidence="3">K533</strain>
    </source>
</reference>
<accession>A0A1V2FAN7</accession>
<evidence type="ECO:0000256" key="1">
    <source>
        <dbReference type="SAM" id="SignalP"/>
    </source>
</evidence>
<dbReference type="PROSITE" id="PS51257">
    <property type="entry name" value="PROKAR_LIPOPROTEIN"/>
    <property type="match status" value="1"/>
</dbReference>
<evidence type="ECO:0000313" key="2">
    <source>
        <dbReference type="EMBL" id="RCF43295.1"/>
    </source>
</evidence>
<dbReference type="KEGG" id="ahi:VU14_17230"/>
<dbReference type="GeneID" id="4487287"/>
<sequence>MKILFGCLLALLLTACSGGNRVVNYGGGNNKPDDFPVLKAVGYAVIDIQPGPSQSEKMLQAIRASKMDAYRELAEQLNGQQVRGQSSYKDLTQTSNSLDVSVAGMVRGARVVASYPRGNTYATEMELDTRALYNINQLMAGQF</sequence>
<dbReference type="KEGG" id="ahh:RY45_05830"/>
<dbReference type="EMBL" id="PUTQ01000044">
    <property type="protein sequence ID" value="RCF43295.1"/>
    <property type="molecule type" value="Genomic_DNA"/>
</dbReference>
<keyword evidence="3" id="KW-0449">Lipoprotein</keyword>